<feature type="transmembrane region" description="Helical" evidence="1">
    <location>
        <begin position="100"/>
        <end position="119"/>
    </location>
</feature>
<keyword evidence="3" id="KW-1185">Reference proteome</keyword>
<name>A0A9P7ZDK4_9HYPO</name>
<dbReference type="AlphaFoldDB" id="A0A9P7ZDK4"/>
<dbReference type="RefSeq" id="XP_046113422.1">
    <property type="nucleotide sequence ID" value="XM_046267108.1"/>
</dbReference>
<evidence type="ECO:0000256" key="1">
    <source>
        <dbReference type="SAM" id="Phobius"/>
    </source>
</evidence>
<feature type="transmembrane region" description="Helical" evidence="1">
    <location>
        <begin position="289"/>
        <end position="308"/>
    </location>
</feature>
<dbReference type="Proteomes" id="UP000887229">
    <property type="component" value="Unassembled WGS sequence"/>
</dbReference>
<protein>
    <submittedName>
        <fullName evidence="2">Uncharacterized protein</fullName>
    </submittedName>
</protein>
<proteinExistence type="predicted"/>
<accession>A0A9P7ZDK4</accession>
<organism evidence="2 3">
    <name type="scientific">Emericellopsis atlantica</name>
    <dbReference type="NCBI Taxonomy" id="2614577"/>
    <lineage>
        <taxon>Eukaryota</taxon>
        <taxon>Fungi</taxon>
        <taxon>Dikarya</taxon>
        <taxon>Ascomycota</taxon>
        <taxon>Pezizomycotina</taxon>
        <taxon>Sordariomycetes</taxon>
        <taxon>Hypocreomycetidae</taxon>
        <taxon>Hypocreales</taxon>
        <taxon>Bionectriaceae</taxon>
        <taxon>Emericellopsis</taxon>
    </lineage>
</organism>
<feature type="transmembrane region" description="Helical" evidence="1">
    <location>
        <begin position="244"/>
        <end position="269"/>
    </location>
</feature>
<dbReference type="EMBL" id="MU251305">
    <property type="protein sequence ID" value="KAG9249498.1"/>
    <property type="molecule type" value="Genomic_DNA"/>
</dbReference>
<dbReference type="OrthoDB" id="5217806at2759"/>
<gene>
    <name evidence="2" type="ORF">F5Z01DRAFT_754429</name>
</gene>
<feature type="transmembrane region" description="Helical" evidence="1">
    <location>
        <begin position="202"/>
        <end position="223"/>
    </location>
</feature>
<evidence type="ECO:0000313" key="3">
    <source>
        <dbReference type="Proteomes" id="UP000887229"/>
    </source>
</evidence>
<dbReference type="GeneID" id="70298011"/>
<sequence>MDLLCAPFGVVRIQPAWPSSGSNSSSLSKSHDSNCIGSGLILVAASDFALSETAFLDYNHGDTDSLDPDDPNDRARRNTIMLAHNVYSRTASVGSLFRRIAQVLLTMTIIETANGLLFALKRQRTTSQKVLRWLTMSLGFVFVVLALAHTVMANTIMREQWYDIFNYHATSTGLTGQDDFSYLQSLVSRGAASRCLDGAYNVLNFIVAIGVLVYTSVVMHYYAQVEPSRVLLIWPANTRRRQCAIDLLFAALLNFSRWMWLLVVSALWILPDRPVIPSTNGTSYGGNAFLDIIDFAIIVIILFSISVLKKKGLWTTLQPWMGGVPPVMVVRQYPAYGQLQVPGQVGYYPNGYLGPQQAYVPSGQQQQVQYVYYQPQEVGGGARYEMPPDGINELGGGMQREKTADMKVSG</sequence>
<keyword evidence="1" id="KW-1133">Transmembrane helix</keyword>
<evidence type="ECO:0000313" key="2">
    <source>
        <dbReference type="EMBL" id="KAG9249498.1"/>
    </source>
</evidence>
<keyword evidence="1" id="KW-0812">Transmembrane</keyword>
<feature type="transmembrane region" description="Helical" evidence="1">
    <location>
        <begin position="131"/>
        <end position="152"/>
    </location>
</feature>
<reference evidence="2" key="1">
    <citation type="journal article" date="2021" name="IMA Fungus">
        <title>Genomic characterization of three marine fungi, including Emericellopsis atlantica sp. nov. with signatures of a generalist lifestyle and marine biomass degradation.</title>
        <authorList>
            <person name="Hagestad O.C."/>
            <person name="Hou L."/>
            <person name="Andersen J.H."/>
            <person name="Hansen E.H."/>
            <person name="Altermark B."/>
            <person name="Li C."/>
            <person name="Kuhnert E."/>
            <person name="Cox R.J."/>
            <person name="Crous P.W."/>
            <person name="Spatafora J.W."/>
            <person name="Lail K."/>
            <person name="Amirebrahimi M."/>
            <person name="Lipzen A."/>
            <person name="Pangilinan J."/>
            <person name="Andreopoulos W."/>
            <person name="Hayes R.D."/>
            <person name="Ng V."/>
            <person name="Grigoriev I.V."/>
            <person name="Jackson S.A."/>
            <person name="Sutton T.D.S."/>
            <person name="Dobson A.D.W."/>
            <person name="Rama T."/>
        </authorList>
    </citation>
    <scope>NUCLEOTIDE SEQUENCE</scope>
    <source>
        <strain evidence="2">TS7</strain>
    </source>
</reference>
<comment type="caution">
    <text evidence="2">The sequence shown here is derived from an EMBL/GenBank/DDBJ whole genome shotgun (WGS) entry which is preliminary data.</text>
</comment>
<keyword evidence="1" id="KW-0472">Membrane</keyword>